<proteinExistence type="predicted"/>
<evidence type="ECO:0000313" key="1">
    <source>
        <dbReference type="EMBL" id="ELQ38764.1"/>
    </source>
</evidence>
<dbReference type="AlphaFoldDB" id="A0AA97PLD1"/>
<name>A0AA97PLD1_PYRO3</name>
<dbReference type="EMBL" id="JH793541">
    <property type="protein sequence ID" value="ELQ38764.1"/>
    <property type="molecule type" value="Genomic_DNA"/>
</dbReference>
<sequence length="60" mass="6418">MCEGISRQALAPSLTGAAQTCTETSRQILSSAALCCVPMGQCKKVFGVGRRMVHFKLTSR</sequence>
<organism evidence="1">
    <name type="scientific">Pyricularia oryzae (strain Y34)</name>
    <name type="common">Rice blast fungus</name>
    <name type="synonym">Magnaporthe oryzae</name>
    <dbReference type="NCBI Taxonomy" id="1143189"/>
    <lineage>
        <taxon>Eukaryota</taxon>
        <taxon>Fungi</taxon>
        <taxon>Dikarya</taxon>
        <taxon>Ascomycota</taxon>
        <taxon>Pezizomycotina</taxon>
        <taxon>Sordariomycetes</taxon>
        <taxon>Sordariomycetidae</taxon>
        <taxon>Magnaporthales</taxon>
        <taxon>Pyriculariaceae</taxon>
        <taxon>Pyricularia</taxon>
    </lineage>
</organism>
<accession>A0AA97PLD1</accession>
<gene>
    <name evidence="1" type="ORF">OOU_Y34scaffold00528g56</name>
</gene>
<protein>
    <submittedName>
        <fullName evidence="1">Uncharacterized protein</fullName>
    </submittedName>
</protein>
<reference evidence="1" key="1">
    <citation type="journal article" date="2012" name="PLoS Genet.">
        <title>Comparative analysis of the genomes of two field isolates of the rice blast fungus Magnaporthe oryzae.</title>
        <authorList>
            <person name="Xue M."/>
            <person name="Yang J."/>
            <person name="Li Z."/>
            <person name="Hu S."/>
            <person name="Yao N."/>
            <person name="Dean R.A."/>
            <person name="Zhao W."/>
            <person name="Shen M."/>
            <person name="Zhang H."/>
            <person name="Li C."/>
            <person name="Liu L."/>
            <person name="Cao L."/>
            <person name="Xu X."/>
            <person name="Xing Y."/>
            <person name="Hsiang T."/>
            <person name="Zhang Z."/>
            <person name="Xu J.R."/>
            <person name="Peng Y.L."/>
        </authorList>
    </citation>
    <scope>NUCLEOTIDE SEQUENCE</scope>
    <source>
        <strain evidence="1">Y34</strain>
    </source>
</reference>
<dbReference type="Proteomes" id="UP000011086">
    <property type="component" value="Unassembled WGS sequence"/>
</dbReference>